<dbReference type="InterPro" id="IPR023753">
    <property type="entry name" value="FAD/NAD-binding_dom"/>
</dbReference>
<dbReference type="EMBL" id="ML732207">
    <property type="protein sequence ID" value="KAB8074606.1"/>
    <property type="molecule type" value="Genomic_DNA"/>
</dbReference>
<dbReference type="PRINTS" id="PR00368">
    <property type="entry name" value="FADPNR"/>
</dbReference>
<dbReference type="InterPro" id="IPR036188">
    <property type="entry name" value="FAD/NAD-bd_sf"/>
</dbReference>
<dbReference type="Proteomes" id="UP000326565">
    <property type="component" value="Unassembled WGS sequence"/>
</dbReference>
<dbReference type="PRINTS" id="PR00469">
    <property type="entry name" value="PNDRDTASEII"/>
</dbReference>
<dbReference type="GO" id="GO:0004174">
    <property type="term" value="F:electron-transferring-flavoprotein dehydrogenase activity"/>
    <property type="evidence" value="ECO:0007669"/>
    <property type="project" value="TreeGrafter"/>
</dbReference>
<keyword evidence="7" id="KW-1185">Reference proteome</keyword>
<dbReference type="Gene3D" id="3.50.50.100">
    <property type="match status" value="1"/>
</dbReference>
<protein>
    <recommendedName>
        <fullName evidence="5">FAD/NAD(P)-binding domain-containing protein</fullName>
    </recommendedName>
</protein>
<dbReference type="SUPFAM" id="SSF51905">
    <property type="entry name" value="FAD/NAD(P)-binding domain"/>
    <property type="match status" value="1"/>
</dbReference>
<accession>A0A5N5X1E4</accession>
<feature type="domain" description="FAD/NAD(P)-binding" evidence="5">
    <location>
        <begin position="5"/>
        <end position="310"/>
    </location>
</feature>
<proteinExistence type="inferred from homology"/>
<sequence length="381" mass="41140">MVSHTVVIIGASFAGIPIAHALLRDDSSIKVILINPSAKFYFVIAAPRILAKPKAFRPEQYLLPIEKEFARYRSNRFEFVLGTATAIDASNKTVKVNNQRVISFDYLVIASGSTTHSMTEENGIRIPFKPPKSDNAQVLIEEAQREISKAATVVIAGAGPIGVETAGEIAEAAKERGADVHITLVSATDRVLAMLKPRASEAAERRLKQKNVEIIRSRKVTGATRSADSSAWTVHLDNGQSLNADIYIPSSGVVPNNGFIPPGFLDSRGWVTVDKELRVQDKNGSRLPIFAAGDITNNSMRLSFKAAEQAAVVAANLKAEITGKGKRRAYDQGNSIMMMVPVGSTGGTGQIFGWVPFGSMIRMIKGKDYFLSKAHSMIAAS</sequence>
<dbReference type="PANTHER" id="PTHR43735">
    <property type="entry name" value="APOPTOSIS-INDUCING FACTOR 1"/>
    <property type="match status" value="1"/>
</dbReference>
<reference evidence="6 7" key="1">
    <citation type="submission" date="2019-04" db="EMBL/GenBank/DDBJ databases">
        <title>Friends and foes A comparative genomics study of 23 Aspergillus species from section Flavi.</title>
        <authorList>
            <consortium name="DOE Joint Genome Institute"/>
            <person name="Kjaerbolling I."/>
            <person name="Vesth T."/>
            <person name="Frisvad J.C."/>
            <person name="Nybo J.L."/>
            <person name="Theobald S."/>
            <person name="Kildgaard S."/>
            <person name="Isbrandt T."/>
            <person name="Kuo A."/>
            <person name="Sato A."/>
            <person name="Lyhne E.K."/>
            <person name="Kogle M.E."/>
            <person name="Wiebenga A."/>
            <person name="Kun R.S."/>
            <person name="Lubbers R.J."/>
            <person name="Makela M.R."/>
            <person name="Barry K."/>
            <person name="Chovatia M."/>
            <person name="Clum A."/>
            <person name="Daum C."/>
            <person name="Haridas S."/>
            <person name="He G."/>
            <person name="LaButti K."/>
            <person name="Lipzen A."/>
            <person name="Mondo S."/>
            <person name="Riley R."/>
            <person name="Salamov A."/>
            <person name="Simmons B.A."/>
            <person name="Magnuson J.K."/>
            <person name="Henrissat B."/>
            <person name="Mortensen U.H."/>
            <person name="Larsen T.O."/>
            <person name="Devries R.P."/>
            <person name="Grigoriev I.V."/>
            <person name="Machida M."/>
            <person name="Baker S.E."/>
            <person name="Andersen M.R."/>
        </authorList>
    </citation>
    <scope>NUCLEOTIDE SEQUENCE [LARGE SCALE GENOMIC DNA]</scope>
    <source>
        <strain evidence="6 7">CBS 151.66</strain>
    </source>
</reference>
<keyword evidence="4" id="KW-0560">Oxidoreductase</keyword>
<dbReference type="Pfam" id="PF07992">
    <property type="entry name" value="Pyr_redox_2"/>
    <property type="match status" value="1"/>
</dbReference>
<evidence type="ECO:0000256" key="3">
    <source>
        <dbReference type="ARBA" id="ARBA00022827"/>
    </source>
</evidence>
<dbReference type="GO" id="GO:0005737">
    <property type="term" value="C:cytoplasm"/>
    <property type="evidence" value="ECO:0007669"/>
    <property type="project" value="TreeGrafter"/>
</dbReference>
<evidence type="ECO:0000313" key="7">
    <source>
        <dbReference type="Proteomes" id="UP000326565"/>
    </source>
</evidence>
<evidence type="ECO:0000256" key="2">
    <source>
        <dbReference type="ARBA" id="ARBA00022630"/>
    </source>
</evidence>
<keyword evidence="3" id="KW-0274">FAD</keyword>
<organism evidence="6 7">
    <name type="scientific">Aspergillus leporis</name>
    <dbReference type="NCBI Taxonomy" id="41062"/>
    <lineage>
        <taxon>Eukaryota</taxon>
        <taxon>Fungi</taxon>
        <taxon>Dikarya</taxon>
        <taxon>Ascomycota</taxon>
        <taxon>Pezizomycotina</taxon>
        <taxon>Eurotiomycetes</taxon>
        <taxon>Eurotiomycetidae</taxon>
        <taxon>Eurotiales</taxon>
        <taxon>Aspergillaceae</taxon>
        <taxon>Aspergillus</taxon>
        <taxon>Aspergillus subgen. Circumdati</taxon>
    </lineage>
</organism>
<comment type="similarity">
    <text evidence="1">Belongs to the FAD-dependent oxidoreductase family.</text>
</comment>
<dbReference type="AlphaFoldDB" id="A0A5N5X1E4"/>
<gene>
    <name evidence="6" type="ORF">BDV29DRAFT_201255</name>
</gene>
<dbReference type="GO" id="GO:0050660">
    <property type="term" value="F:flavin adenine dinucleotide binding"/>
    <property type="evidence" value="ECO:0007669"/>
    <property type="project" value="TreeGrafter"/>
</dbReference>
<name>A0A5N5X1E4_9EURO</name>
<evidence type="ECO:0000313" key="6">
    <source>
        <dbReference type="EMBL" id="KAB8074606.1"/>
    </source>
</evidence>
<evidence type="ECO:0000256" key="4">
    <source>
        <dbReference type="ARBA" id="ARBA00023002"/>
    </source>
</evidence>
<keyword evidence="2" id="KW-0285">Flavoprotein</keyword>
<dbReference type="OrthoDB" id="202203at2759"/>
<dbReference type="PANTHER" id="PTHR43735:SF3">
    <property type="entry name" value="FERROPTOSIS SUPPRESSOR PROTEIN 1"/>
    <property type="match status" value="1"/>
</dbReference>
<evidence type="ECO:0000256" key="1">
    <source>
        <dbReference type="ARBA" id="ARBA00006442"/>
    </source>
</evidence>
<evidence type="ECO:0000259" key="5">
    <source>
        <dbReference type="Pfam" id="PF07992"/>
    </source>
</evidence>